<dbReference type="InterPro" id="IPR022929">
    <property type="entry name" value="Put_MntP"/>
</dbReference>
<dbReference type="InterPro" id="IPR003810">
    <property type="entry name" value="Mntp/YtaF"/>
</dbReference>
<comment type="similarity">
    <text evidence="8">Belongs to the MntP (TC 9.B.29) family.</text>
</comment>
<dbReference type="Pfam" id="PF02659">
    <property type="entry name" value="Mntp"/>
    <property type="match status" value="1"/>
</dbReference>
<comment type="subcellular location">
    <subcellularLocation>
        <location evidence="8">Cell membrane</location>
        <topology evidence="8">Multi-pass membrane protein</topology>
    </subcellularLocation>
</comment>
<dbReference type="STRING" id="1469948.GCA_000732725_01693"/>
<gene>
    <name evidence="8" type="primary">mntP</name>
    <name evidence="9" type="ORF">EDD76_12514</name>
</gene>
<evidence type="ECO:0000256" key="8">
    <source>
        <dbReference type="HAMAP-Rule" id="MF_01521"/>
    </source>
</evidence>
<keyword evidence="5 8" id="KW-0406">Ion transport</keyword>
<keyword evidence="10" id="KW-1185">Reference proteome</keyword>
<dbReference type="OrthoDB" id="9811590at2"/>
<dbReference type="AlphaFoldDB" id="A0A4R1QJI1"/>
<evidence type="ECO:0000256" key="3">
    <source>
        <dbReference type="ARBA" id="ARBA00022692"/>
    </source>
</evidence>
<evidence type="ECO:0000256" key="6">
    <source>
        <dbReference type="ARBA" id="ARBA00023136"/>
    </source>
</evidence>
<name>A0A4R1QJI1_9FIRM</name>
<keyword evidence="3 8" id="KW-0812">Transmembrane</keyword>
<dbReference type="EMBL" id="SLUO01000025">
    <property type="protein sequence ID" value="TCL53819.1"/>
    <property type="molecule type" value="Genomic_DNA"/>
</dbReference>
<dbReference type="Proteomes" id="UP000295718">
    <property type="component" value="Unassembled WGS sequence"/>
</dbReference>
<feature type="transmembrane region" description="Helical" evidence="8">
    <location>
        <begin position="147"/>
        <end position="168"/>
    </location>
</feature>
<feature type="transmembrane region" description="Helical" evidence="8">
    <location>
        <begin position="36"/>
        <end position="55"/>
    </location>
</feature>
<feature type="transmembrane region" description="Helical" evidence="8">
    <location>
        <begin position="61"/>
        <end position="81"/>
    </location>
</feature>
<sequence>MNLFELVFIAVGLSMDAFAVSLCLGLTMSKVTIKKALIIGLYFGFFQAIMPLAGYLLGTQFANKIIAFDHWIAFVLLGFIGGKMVVESFKKEGCADRECPTEKCSDRECPKKQEASLKPLEMLPLALATSIDALAVGISFAFLNVNIFSAIISIGLITLTFSVIGVKAGNIFGVKFKSKAEFAGGIILVSMGLQILLEHMTATGF</sequence>
<dbReference type="HAMAP" id="MF_01521">
    <property type="entry name" value="MntP_pump"/>
    <property type="match status" value="1"/>
</dbReference>
<dbReference type="PANTHER" id="PTHR35529">
    <property type="entry name" value="MANGANESE EFFLUX PUMP MNTP-RELATED"/>
    <property type="match status" value="1"/>
</dbReference>
<comment type="caution">
    <text evidence="9">The sequence shown here is derived from an EMBL/GenBank/DDBJ whole genome shotgun (WGS) entry which is preliminary data.</text>
</comment>
<feature type="transmembrane region" description="Helical" evidence="8">
    <location>
        <begin position="180"/>
        <end position="197"/>
    </location>
</feature>
<dbReference type="PANTHER" id="PTHR35529:SF1">
    <property type="entry name" value="MANGANESE EFFLUX PUMP MNTP-RELATED"/>
    <property type="match status" value="1"/>
</dbReference>
<reference evidence="9 10" key="1">
    <citation type="submission" date="2019-03" db="EMBL/GenBank/DDBJ databases">
        <title>Genomic Encyclopedia of Type Strains, Phase IV (KMG-IV): sequencing the most valuable type-strain genomes for metagenomic binning, comparative biology and taxonomic classification.</title>
        <authorList>
            <person name="Goeker M."/>
        </authorList>
    </citation>
    <scope>NUCLEOTIDE SEQUENCE [LARGE SCALE GENOMIC DNA]</scope>
    <source>
        <strain evidence="9 10">DSM 100556</strain>
    </source>
</reference>
<dbReference type="GO" id="GO:0005384">
    <property type="term" value="F:manganese ion transmembrane transporter activity"/>
    <property type="evidence" value="ECO:0007669"/>
    <property type="project" value="UniProtKB-UniRule"/>
</dbReference>
<keyword evidence="1 8" id="KW-0813">Transport</keyword>
<evidence type="ECO:0000256" key="5">
    <source>
        <dbReference type="ARBA" id="ARBA00023065"/>
    </source>
</evidence>
<dbReference type="RefSeq" id="WP_031390402.1">
    <property type="nucleotide sequence ID" value="NZ_JPNB01000001.1"/>
</dbReference>
<keyword evidence="4 8" id="KW-1133">Transmembrane helix</keyword>
<dbReference type="GO" id="GO:0005886">
    <property type="term" value="C:plasma membrane"/>
    <property type="evidence" value="ECO:0007669"/>
    <property type="project" value="UniProtKB-SubCell"/>
</dbReference>
<protein>
    <recommendedName>
        <fullName evidence="8">Putative manganese efflux pump MntP</fullName>
    </recommendedName>
</protein>
<evidence type="ECO:0000256" key="2">
    <source>
        <dbReference type="ARBA" id="ARBA00022475"/>
    </source>
</evidence>
<proteinExistence type="inferred from homology"/>
<keyword evidence="7 8" id="KW-0464">Manganese</keyword>
<evidence type="ECO:0000256" key="4">
    <source>
        <dbReference type="ARBA" id="ARBA00022989"/>
    </source>
</evidence>
<feature type="transmembrane region" description="Helical" evidence="8">
    <location>
        <begin position="6"/>
        <end position="24"/>
    </location>
</feature>
<accession>A0A4R1QJI1</accession>
<evidence type="ECO:0000256" key="1">
    <source>
        <dbReference type="ARBA" id="ARBA00022448"/>
    </source>
</evidence>
<organism evidence="9 10">
    <name type="scientific">Kineothrix alysoides</name>
    <dbReference type="NCBI Taxonomy" id="1469948"/>
    <lineage>
        <taxon>Bacteria</taxon>
        <taxon>Bacillati</taxon>
        <taxon>Bacillota</taxon>
        <taxon>Clostridia</taxon>
        <taxon>Lachnospirales</taxon>
        <taxon>Lachnospiraceae</taxon>
        <taxon>Kineothrix</taxon>
    </lineage>
</organism>
<evidence type="ECO:0000313" key="10">
    <source>
        <dbReference type="Proteomes" id="UP000295718"/>
    </source>
</evidence>
<evidence type="ECO:0000256" key="7">
    <source>
        <dbReference type="ARBA" id="ARBA00023211"/>
    </source>
</evidence>
<comment type="function">
    <text evidence="8">Probably functions as a manganese efflux pump.</text>
</comment>
<keyword evidence="6 8" id="KW-0472">Membrane</keyword>
<evidence type="ECO:0000313" key="9">
    <source>
        <dbReference type="EMBL" id="TCL53819.1"/>
    </source>
</evidence>
<keyword evidence="2 8" id="KW-1003">Cell membrane</keyword>